<dbReference type="InParanoid" id="A0A1X2H7L8"/>
<organism evidence="2 3">
    <name type="scientific">Syncephalastrum racemosum</name>
    <name type="common">Filamentous fungus</name>
    <dbReference type="NCBI Taxonomy" id="13706"/>
    <lineage>
        <taxon>Eukaryota</taxon>
        <taxon>Fungi</taxon>
        <taxon>Fungi incertae sedis</taxon>
        <taxon>Mucoromycota</taxon>
        <taxon>Mucoromycotina</taxon>
        <taxon>Mucoromycetes</taxon>
        <taxon>Mucorales</taxon>
        <taxon>Syncephalastraceae</taxon>
        <taxon>Syncephalastrum</taxon>
    </lineage>
</organism>
<dbReference type="OMA" id="HVIDENP"/>
<evidence type="ECO:0000256" key="1">
    <source>
        <dbReference type="SAM" id="MobiDB-lite"/>
    </source>
</evidence>
<evidence type="ECO:0000313" key="3">
    <source>
        <dbReference type="Proteomes" id="UP000242180"/>
    </source>
</evidence>
<evidence type="ECO:0000313" key="2">
    <source>
        <dbReference type="EMBL" id="ORY94557.1"/>
    </source>
</evidence>
<gene>
    <name evidence="2" type="ORF">BCR43DRAFT_494205</name>
</gene>
<accession>A0A1X2H7L8</accession>
<keyword evidence="3" id="KW-1185">Reference proteome</keyword>
<sequence>MAVDFLSSDIVFPSDSNEPKLSMGMTKLPEPVDWGFHDYYSTACEKSFNPLQSLTDLRKLQPVTEDKVSTKQHLVALQEKLTPQQQQSLVFALSTKSRPQPPTVPEPNDPQKDLRAALRGALEVVGNDLQDNHLSRLGTRPAGKSKQSDDWTWKDDLLHGSLGNNFFGDASNANTPWRNAFAEDDFDLNYTDHRIPSPAYQSINENPVLLDSSVITSHISSSIIYDNDYAAPPEEQMPHIRLSPPPLPVNPKPAQKKAKHGVWQGVLSKLKKPFQQAQDPPAEETEVRPRAKPIPRLRFRRFFQTNQR</sequence>
<dbReference type="AlphaFoldDB" id="A0A1X2H7L8"/>
<name>A0A1X2H7L8_SYNRA</name>
<feature type="region of interest" description="Disordered" evidence="1">
    <location>
        <begin position="234"/>
        <end position="308"/>
    </location>
</feature>
<feature type="compositionally biased region" description="Basic residues" evidence="1">
    <location>
        <begin position="290"/>
        <end position="301"/>
    </location>
</feature>
<reference evidence="2 3" key="1">
    <citation type="submission" date="2016-07" db="EMBL/GenBank/DDBJ databases">
        <title>Pervasive Adenine N6-methylation of Active Genes in Fungi.</title>
        <authorList>
            <consortium name="DOE Joint Genome Institute"/>
            <person name="Mondo S.J."/>
            <person name="Dannebaum R.O."/>
            <person name="Kuo R.C."/>
            <person name="Labutti K."/>
            <person name="Haridas S."/>
            <person name="Kuo A."/>
            <person name="Salamov A."/>
            <person name="Ahrendt S.R."/>
            <person name="Lipzen A."/>
            <person name="Sullivan W."/>
            <person name="Andreopoulos W.B."/>
            <person name="Clum A."/>
            <person name="Lindquist E."/>
            <person name="Daum C."/>
            <person name="Ramamoorthy G.K."/>
            <person name="Gryganskyi A."/>
            <person name="Culley D."/>
            <person name="Magnuson J.K."/>
            <person name="James T.Y."/>
            <person name="O'Malley M.A."/>
            <person name="Stajich J.E."/>
            <person name="Spatafora J.W."/>
            <person name="Visel A."/>
            <person name="Grigoriev I.V."/>
        </authorList>
    </citation>
    <scope>NUCLEOTIDE SEQUENCE [LARGE SCALE GENOMIC DNA]</scope>
    <source>
        <strain evidence="2 3">NRRL 2496</strain>
    </source>
</reference>
<proteinExistence type="predicted"/>
<dbReference type="OrthoDB" id="2288617at2759"/>
<dbReference type="Proteomes" id="UP000242180">
    <property type="component" value="Unassembled WGS sequence"/>
</dbReference>
<protein>
    <submittedName>
        <fullName evidence="2">Uncharacterized protein</fullName>
    </submittedName>
</protein>
<comment type="caution">
    <text evidence="2">The sequence shown here is derived from an EMBL/GenBank/DDBJ whole genome shotgun (WGS) entry which is preliminary data.</text>
</comment>
<dbReference type="EMBL" id="MCGN01000007">
    <property type="protein sequence ID" value="ORY94557.1"/>
    <property type="molecule type" value="Genomic_DNA"/>
</dbReference>